<gene>
    <name evidence="2" type="ORF">EUX98_g7874</name>
</gene>
<dbReference type="Pfam" id="PF07727">
    <property type="entry name" value="RVT_2"/>
    <property type="match status" value="1"/>
</dbReference>
<organism evidence="2 3">
    <name type="scientific">Antrodiella citrinella</name>
    <dbReference type="NCBI Taxonomy" id="2447956"/>
    <lineage>
        <taxon>Eukaryota</taxon>
        <taxon>Fungi</taxon>
        <taxon>Dikarya</taxon>
        <taxon>Basidiomycota</taxon>
        <taxon>Agaricomycotina</taxon>
        <taxon>Agaricomycetes</taxon>
        <taxon>Polyporales</taxon>
        <taxon>Steccherinaceae</taxon>
        <taxon>Antrodiella</taxon>
    </lineage>
</organism>
<dbReference type="InterPro" id="IPR043502">
    <property type="entry name" value="DNA/RNA_pol_sf"/>
</dbReference>
<evidence type="ECO:0000313" key="2">
    <source>
        <dbReference type="EMBL" id="THH26318.1"/>
    </source>
</evidence>
<evidence type="ECO:0000259" key="1">
    <source>
        <dbReference type="Pfam" id="PF07727"/>
    </source>
</evidence>
<dbReference type="AlphaFoldDB" id="A0A4S4MMC6"/>
<proteinExistence type="predicted"/>
<accession>A0A4S4MMC6</accession>
<reference evidence="2 3" key="1">
    <citation type="submission" date="2019-02" db="EMBL/GenBank/DDBJ databases">
        <title>Genome sequencing of the rare red list fungi Antrodiella citrinella (Flaviporus citrinellus).</title>
        <authorList>
            <person name="Buettner E."/>
            <person name="Kellner H."/>
        </authorList>
    </citation>
    <scope>NUCLEOTIDE SEQUENCE [LARGE SCALE GENOMIC DNA]</scope>
    <source>
        <strain evidence="2 3">DSM 108506</strain>
    </source>
</reference>
<dbReference type="PANTHER" id="PTHR11439">
    <property type="entry name" value="GAG-POL-RELATED RETROTRANSPOSON"/>
    <property type="match status" value="1"/>
</dbReference>
<keyword evidence="3" id="KW-1185">Reference proteome</keyword>
<sequence length="523" mass="58528">MKSEIDMLHKRGTWVLVKLPPGRSAIGNRWTFVLKYGPDGAVTRYKARLVAQGFTQVPGVDYFDTFSPTVRLETLRILLHLAAAHNWSRGQDDVTGAFLHSKIDTELYMRQPPGFNDGTGQVCLLLLSLYGLKQASNVWNAYMNGKLTSAGYRRLDYDSAVYTRQCKAGNVILAIHVDNFLSFSDSPSELDRARKELHNLFEMKEEDPNWIMGFQLIGDPSQGTIAISHRQYIDTVLKRFGMDDCNPQRTPVESSIVLTKDDCPTSAKDIAEMKAYPYREIVGAILWISLIARPDLAFAAGHLAQFNANPGMTHWKAVKRVLRYLAATRDLRLVLGLQDDGDASVGPVNVSTQDKLLPKEDPVTATMLRGWTDSDWARDIDDRRSVSGYVFRLGGSTVSWSSKKQASVATSSSEGEYMALAHGARQGLWLRYLLHELGVNADKKPTWIRVDNRSAISVSKEARSTGLMKHIAIRYHFVRERVADDTFVIKHCISSDMIADGLTKPLSTHLFLKFVDSLGLMLV</sequence>
<comment type="caution">
    <text evidence="2">The sequence shown here is derived from an EMBL/GenBank/DDBJ whole genome shotgun (WGS) entry which is preliminary data.</text>
</comment>
<evidence type="ECO:0000313" key="3">
    <source>
        <dbReference type="Proteomes" id="UP000308730"/>
    </source>
</evidence>
<dbReference type="InterPro" id="IPR013103">
    <property type="entry name" value="RVT_2"/>
</dbReference>
<dbReference type="CDD" id="cd09272">
    <property type="entry name" value="RNase_HI_RT_Ty1"/>
    <property type="match status" value="1"/>
</dbReference>
<dbReference type="OrthoDB" id="2787706at2759"/>
<dbReference type="PANTHER" id="PTHR11439:SF483">
    <property type="entry name" value="PEPTIDE SYNTHASE GLIP-LIKE, PUTATIVE (AFU_ORTHOLOGUE AFUA_3G12920)-RELATED"/>
    <property type="match status" value="1"/>
</dbReference>
<dbReference type="Proteomes" id="UP000308730">
    <property type="component" value="Unassembled WGS sequence"/>
</dbReference>
<feature type="domain" description="Reverse transcriptase Ty1/copia-type" evidence="1">
    <location>
        <begin position="13"/>
        <end position="253"/>
    </location>
</feature>
<dbReference type="EMBL" id="SGPM01000365">
    <property type="protein sequence ID" value="THH26318.1"/>
    <property type="molecule type" value="Genomic_DNA"/>
</dbReference>
<name>A0A4S4MMC6_9APHY</name>
<dbReference type="SUPFAM" id="SSF56672">
    <property type="entry name" value="DNA/RNA polymerases"/>
    <property type="match status" value="1"/>
</dbReference>
<protein>
    <recommendedName>
        <fullName evidence="1">Reverse transcriptase Ty1/copia-type domain-containing protein</fullName>
    </recommendedName>
</protein>